<evidence type="ECO:0000313" key="1">
    <source>
        <dbReference type="EMBL" id="KAF5379635.1"/>
    </source>
</evidence>
<dbReference type="AlphaFoldDB" id="A0A8H5HAU4"/>
<gene>
    <name evidence="1" type="ORF">D9757_009205</name>
</gene>
<organism evidence="1 2">
    <name type="scientific">Collybiopsis confluens</name>
    <dbReference type="NCBI Taxonomy" id="2823264"/>
    <lineage>
        <taxon>Eukaryota</taxon>
        <taxon>Fungi</taxon>
        <taxon>Dikarya</taxon>
        <taxon>Basidiomycota</taxon>
        <taxon>Agaricomycotina</taxon>
        <taxon>Agaricomycetes</taxon>
        <taxon>Agaricomycetidae</taxon>
        <taxon>Agaricales</taxon>
        <taxon>Marasmiineae</taxon>
        <taxon>Omphalotaceae</taxon>
        <taxon>Collybiopsis</taxon>
    </lineage>
</organism>
<dbReference type="OrthoDB" id="2610860at2759"/>
<dbReference type="EMBL" id="JAACJN010000068">
    <property type="protein sequence ID" value="KAF5379635.1"/>
    <property type="molecule type" value="Genomic_DNA"/>
</dbReference>
<keyword evidence="2" id="KW-1185">Reference proteome</keyword>
<protein>
    <submittedName>
        <fullName evidence="1">Uncharacterized protein</fullName>
    </submittedName>
</protein>
<evidence type="ECO:0000313" key="2">
    <source>
        <dbReference type="Proteomes" id="UP000518752"/>
    </source>
</evidence>
<sequence>MPALEPRLIRTVFAIAFMLSMRFNPRRTDDTSHALWVLVLHDLRGRHFGRLVPTPQYHLIYFHRGKGGKEDNVRRYSIYGNMTRQEVMSPERGIKCRIMNRLQKYTEMFPVIREPNDDPPEWQSVPPETNFRTPGYLLGIVMPSSRVAKMFTEPPIQGMVLERRWQKLEPSVVRSCGPPTVMVWPFSAGREPDPDARFDPYLLIVADNTGEEYANILKNKPDFVETALDVISNYNKELKEELRTKMKWYRRTSRK</sequence>
<comment type="caution">
    <text evidence="1">The sequence shown here is derived from an EMBL/GenBank/DDBJ whole genome shotgun (WGS) entry which is preliminary data.</text>
</comment>
<reference evidence="1 2" key="1">
    <citation type="journal article" date="2020" name="ISME J.">
        <title>Uncovering the hidden diversity of litter-decomposition mechanisms in mushroom-forming fungi.</title>
        <authorList>
            <person name="Floudas D."/>
            <person name="Bentzer J."/>
            <person name="Ahren D."/>
            <person name="Johansson T."/>
            <person name="Persson P."/>
            <person name="Tunlid A."/>
        </authorList>
    </citation>
    <scope>NUCLEOTIDE SEQUENCE [LARGE SCALE GENOMIC DNA]</scope>
    <source>
        <strain evidence="1 2">CBS 406.79</strain>
    </source>
</reference>
<dbReference type="Proteomes" id="UP000518752">
    <property type="component" value="Unassembled WGS sequence"/>
</dbReference>
<name>A0A8H5HAU4_9AGAR</name>
<proteinExistence type="predicted"/>
<accession>A0A8H5HAU4</accession>